<organism evidence="7 8">
    <name type="scientific">Exobacillus caeni</name>
    <dbReference type="NCBI Taxonomy" id="2574798"/>
    <lineage>
        <taxon>Bacteria</taxon>
        <taxon>Bacillati</taxon>
        <taxon>Bacillota</taxon>
        <taxon>Bacilli</taxon>
        <taxon>Bacillales</taxon>
        <taxon>Guptibacillaceae</taxon>
        <taxon>Exobacillus</taxon>
    </lineage>
</organism>
<dbReference type="CDD" id="cd03379">
    <property type="entry name" value="beta_CA_cladeD"/>
    <property type="match status" value="1"/>
</dbReference>
<feature type="binding site" evidence="6">
    <location>
        <position position="99"/>
    </location>
    <ligand>
        <name>Zn(2+)</name>
        <dbReference type="ChEBI" id="CHEBI:29105"/>
    </ligand>
</feature>
<dbReference type="PANTHER" id="PTHR43175:SF3">
    <property type="entry name" value="CARBON DISULFIDE HYDROLASE"/>
    <property type="match status" value="1"/>
</dbReference>
<evidence type="ECO:0000256" key="4">
    <source>
        <dbReference type="ARBA" id="ARBA00022833"/>
    </source>
</evidence>
<evidence type="ECO:0000313" key="8">
    <source>
        <dbReference type="Proteomes" id="UP000308230"/>
    </source>
</evidence>
<dbReference type="SUPFAM" id="SSF53056">
    <property type="entry name" value="beta-carbonic anhydrase, cab"/>
    <property type="match status" value="1"/>
</dbReference>
<keyword evidence="4 6" id="KW-0862">Zinc</keyword>
<name>A0A5R9F7W6_9BACL</name>
<keyword evidence="8" id="KW-1185">Reference proteome</keyword>
<dbReference type="RefSeq" id="WP_138127274.1">
    <property type="nucleotide sequence ID" value="NZ_SWLG01000009.1"/>
</dbReference>
<dbReference type="InterPro" id="IPR001765">
    <property type="entry name" value="Carbonic_anhydrase"/>
</dbReference>
<dbReference type="AlphaFoldDB" id="A0A5R9F7W6"/>
<evidence type="ECO:0000256" key="6">
    <source>
        <dbReference type="PIRSR" id="PIRSR601765-1"/>
    </source>
</evidence>
<feature type="binding site" evidence="6">
    <location>
        <position position="38"/>
    </location>
    <ligand>
        <name>Zn(2+)</name>
        <dbReference type="ChEBI" id="CHEBI:29105"/>
    </ligand>
</feature>
<keyword evidence="3 6" id="KW-0479">Metal-binding</keyword>
<proteinExistence type="inferred from homology"/>
<comment type="similarity">
    <text evidence="1">Belongs to the beta-class carbonic anhydrase family.</text>
</comment>
<comment type="cofactor">
    <cofactor evidence="6">
        <name>Zn(2+)</name>
        <dbReference type="ChEBI" id="CHEBI:29105"/>
    </cofactor>
    <text evidence="6">Binds 1 zinc ion per subunit.</text>
</comment>
<evidence type="ECO:0000256" key="5">
    <source>
        <dbReference type="ARBA" id="ARBA00048348"/>
    </source>
</evidence>
<sequence length="182" mass="20511">MERLQEVLDFNKKFVENKEYEAFTTSKFPDKNIVILACMDTRLVELLPQAMNFKNGDIKIVKNAGALVSHPFGSIMRSLLVGVYELQAEEIWVVGHHDCGSCAVQPDQVLEKMRKEVSDEVVDTLEHAGIDLKNWLQGAEDVTEGVRLSVDRIRNHPLLPKYATVHGLVINPENGELEQVTD</sequence>
<dbReference type="EC" id="4.2.1.1" evidence="2"/>
<dbReference type="Pfam" id="PF00484">
    <property type="entry name" value="Pro_CA"/>
    <property type="match status" value="1"/>
</dbReference>
<evidence type="ECO:0000256" key="1">
    <source>
        <dbReference type="ARBA" id="ARBA00006217"/>
    </source>
</evidence>
<feature type="binding site" evidence="6">
    <location>
        <position position="96"/>
    </location>
    <ligand>
        <name>Zn(2+)</name>
        <dbReference type="ChEBI" id="CHEBI:29105"/>
    </ligand>
</feature>
<dbReference type="OrthoDB" id="9792260at2"/>
<feature type="binding site" evidence="6">
    <location>
        <position position="40"/>
    </location>
    <ligand>
        <name>Zn(2+)</name>
        <dbReference type="ChEBI" id="CHEBI:29105"/>
    </ligand>
</feature>
<protein>
    <recommendedName>
        <fullName evidence="2">carbonic anhydrase</fullName>
        <ecNumber evidence="2">4.2.1.1</ecNumber>
    </recommendedName>
</protein>
<dbReference type="EMBL" id="SWLG01000009">
    <property type="protein sequence ID" value="TLS36604.1"/>
    <property type="molecule type" value="Genomic_DNA"/>
</dbReference>
<dbReference type="Proteomes" id="UP000308230">
    <property type="component" value="Unassembled WGS sequence"/>
</dbReference>
<evidence type="ECO:0000256" key="2">
    <source>
        <dbReference type="ARBA" id="ARBA00012925"/>
    </source>
</evidence>
<dbReference type="InterPro" id="IPR036874">
    <property type="entry name" value="Carbonic_anhydrase_sf"/>
</dbReference>
<evidence type="ECO:0000256" key="3">
    <source>
        <dbReference type="ARBA" id="ARBA00022723"/>
    </source>
</evidence>
<dbReference type="GO" id="GO:0004089">
    <property type="term" value="F:carbonate dehydratase activity"/>
    <property type="evidence" value="ECO:0007669"/>
    <property type="project" value="UniProtKB-EC"/>
</dbReference>
<dbReference type="SMART" id="SM00947">
    <property type="entry name" value="Pro_CA"/>
    <property type="match status" value="1"/>
</dbReference>
<reference evidence="7 8" key="1">
    <citation type="submission" date="2019-04" db="EMBL/GenBank/DDBJ databases">
        <title>Bacillus caeni sp. nov., a bacterium isolated from mangrove sediment.</title>
        <authorList>
            <person name="Huang H."/>
            <person name="Mo K."/>
            <person name="Hu Y."/>
        </authorList>
    </citation>
    <scope>NUCLEOTIDE SEQUENCE [LARGE SCALE GENOMIC DNA]</scope>
    <source>
        <strain evidence="7 8">HB172195</strain>
    </source>
</reference>
<comment type="catalytic activity">
    <reaction evidence="5">
        <text>hydrogencarbonate + H(+) = CO2 + H2O</text>
        <dbReference type="Rhea" id="RHEA:10748"/>
        <dbReference type="ChEBI" id="CHEBI:15377"/>
        <dbReference type="ChEBI" id="CHEBI:15378"/>
        <dbReference type="ChEBI" id="CHEBI:16526"/>
        <dbReference type="ChEBI" id="CHEBI:17544"/>
        <dbReference type="EC" id="4.2.1.1"/>
    </reaction>
</comment>
<accession>A0A5R9F7W6</accession>
<dbReference type="PANTHER" id="PTHR43175">
    <property type="entry name" value="CARBONIC ANHYDRASE"/>
    <property type="match status" value="1"/>
</dbReference>
<dbReference type="GO" id="GO:0008270">
    <property type="term" value="F:zinc ion binding"/>
    <property type="evidence" value="ECO:0007669"/>
    <property type="project" value="InterPro"/>
</dbReference>
<evidence type="ECO:0000313" key="7">
    <source>
        <dbReference type="EMBL" id="TLS36604.1"/>
    </source>
</evidence>
<comment type="caution">
    <text evidence="7">The sequence shown here is derived from an EMBL/GenBank/DDBJ whole genome shotgun (WGS) entry which is preliminary data.</text>
</comment>
<dbReference type="Gene3D" id="3.40.1050.10">
    <property type="entry name" value="Carbonic anhydrase"/>
    <property type="match status" value="1"/>
</dbReference>
<gene>
    <name evidence="7" type="ORF">FCL54_13860</name>
</gene>